<dbReference type="PANTHER" id="PTHR30250">
    <property type="entry name" value="PST FAMILY PREDICTED COLANIC ACID TRANSPORTER"/>
    <property type="match status" value="1"/>
</dbReference>
<gene>
    <name evidence="7" type="ORF">L3X39_07235</name>
</gene>
<dbReference type="InterPro" id="IPR002797">
    <property type="entry name" value="Polysacc_synth"/>
</dbReference>
<feature type="transmembrane region" description="Helical" evidence="6">
    <location>
        <begin position="372"/>
        <end position="393"/>
    </location>
</feature>
<comment type="caution">
    <text evidence="7">The sequence shown here is derived from an EMBL/GenBank/DDBJ whole genome shotgun (WGS) entry which is preliminary data.</text>
</comment>
<keyword evidence="8" id="KW-1185">Reference proteome</keyword>
<feature type="transmembrane region" description="Helical" evidence="6">
    <location>
        <begin position="225"/>
        <end position="243"/>
    </location>
</feature>
<evidence type="ECO:0000313" key="8">
    <source>
        <dbReference type="Proteomes" id="UP001200022"/>
    </source>
</evidence>
<evidence type="ECO:0000256" key="6">
    <source>
        <dbReference type="SAM" id="Phobius"/>
    </source>
</evidence>
<organism evidence="7 8">
    <name type="scientific">Flaviramulus multivorans</name>
    <dbReference type="NCBI Taxonomy" id="1304750"/>
    <lineage>
        <taxon>Bacteria</taxon>
        <taxon>Pseudomonadati</taxon>
        <taxon>Bacteroidota</taxon>
        <taxon>Flavobacteriia</taxon>
        <taxon>Flavobacteriales</taxon>
        <taxon>Flavobacteriaceae</taxon>
        <taxon>Flaviramulus</taxon>
    </lineage>
</organism>
<feature type="transmembrane region" description="Helical" evidence="6">
    <location>
        <begin position="344"/>
        <end position="365"/>
    </location>
</feature>
<evidence type="ECO:0000256" key="5">
    <source>
        <dbReference type="ARBA" id="ARBA00023136"/>
    </source>
</evidence>
<comment type="subcellular location">
    <subcellularLocation>
        <location evidence="1">Cell membrane</location>
        <topology evidence="1">Multi-pass membrane protein</topology>
    </subcellularLocation>
</comment>
<keyword evidence="2" id="KW-1003">Cell membrane</keyword>
<feature type="transmembrane region" description="Helical" evidence="6">
    <location>
        <begin position="184"/>
        <end position="204"/>
    </location>
</feature>
<evidence type="ECO:0000256" key="1">
    <source>
        <dbReference type="ARBA" id="ARBA00004651"/>
    </source>
</evidence>
<feature type="transmembrane region" description="Helical" evidence="6">
    <location>
        <begin position="125"/>
        <end position="149"/>
    </location>
</feature>
<dbReference type="EMBL" id="JAKKDV010000002">
    <property type="protein sequence ID" value="MCF7560426.1"/>
    <property type="molecule type" value="Genomic_DNA"/>
</dbReference>
<dbReference type="PANTHER" id="PTHR30250:SF30">
    <property type="entry name" value="LIPID III FLIPPASE"/>
    <property type="match status" value="1"/>
</dbReference>
<feature type="transmembrane region" description="Helical" evidence="6">
    <location>
        <begin position="55"/>
        <end position="76"/>
    </location>
</feature>
<name>A0ABS9II34_9FLAO</name>
<feature type="transmembrane region" description="Helical" evidence="6">
    <location>
        <begin position="161"/>
        <end position="178"/>
    </location>
</feature>
<keyword evidence="4 6" id="KW-1133">Transmembrane helix</keyword>
<keyword evidence="5 6" id="KW-0472">Membrane</keyword>
<feature type="transmembrane region" description="Helical" evidence="6">
    <location>
        <begin position="21"/>
        <end position="43"/>
    </location>
</feature>
<evidence type="ECO:0000256" key="4">
    <source>
        <dbReference type="ARBA" id="ARBA00022989"/>
    </source>
</evidence>
<dbReference type="InterPro" id="IPR044550">
    <property type="entry name" value="WzxE"/>
</dbReference>
<protein>
    <submittedName>
        <fullName evidence="7">O-antigen translocase</fullName>
    </submittedName>
</protein>
<feature type="transmembrane region" description="Helical" evidence="6">
    <location>
        <begin position="263"/>
        <end position="286"/>
    </location>
</feature>
<evidence type="ECO:0000256" key="3">
    <source>
        <dbReference type="ARBA" id="ARBA00022692"/>
    </source>
</evidence>
<accession>A0ABS9II34</accession>
<feature type="transmembrane region" description="Helical" evidence="6">
    <location>
        <begin position="306"/>
        <end position="324"/>
    </location>
</feature>
<dbReference type="Pfam" id="PF01943">
    <property type="entry name" value="Polysacc_synt"/>
    <property type="match status" value="1"/>
</dbReference>
<feature type="transmembrane region" description="Helical" evidence="6">
    <location>
        <begin position="399"/>
        <end position="419"/>
    </location>
</feature>
<feature type="transmembrane region" description="Helical" evidence="6">
    <location>
        <begin position="88"/>
        <end position="110"/>
    </location>
</feature>
<dbReference type="CDD" id="cd13125">
    <property type="entry name" value="MATE_like_10"/>
    <property type="match status" value="1"/>
</dbReference>
<proteinExistence type="predicted"/>
<keyword evidence="3 6" id="KW-0812">Transmembrane</keyword>
<evidence type="ECO:0000256" key="2">
    <source>
        <dbReference type="ARBA" id="ARBA00022475"/>
    </source>
</evidence>
<reference evidence="7 8" key="1">
    <citation type="submission" date="2022-01" db="EMBL/GenBank/DDBJ databases">
        <title>Draft genome sequence of Sabulilitoribacter multivorans KCTC 32326.</title>
        <authorList>
            <person name="Oh J.-S."/>
        </authorList>
    </citation>
    <scope>NUCLEOTIDE SEQUENCE [LARGE SCALE GENOMIC DNA]</scope>
    <source>
        <strain evidence="7 8">M-M16</strain>
    </source>
</reference>
<dbReference type="Proteomes" id="UP001200022">
    <property type="component" value="Unassembled WGS sequence"/>
</dbReference>
<dbReference type="RefSeq" id="WP_237231103.1">
    <property type="nucleotide sequence ID" value="NZ_JAKKDV010000002.1"/>
</dbReference>
<dbReference type="InterPro" id="IPR050833">
    <property type="entry name" value="Poly_Biosynth_Transport"/>
</dbReference>
<evidence type="ECO:0000313" key="7">
    <source>
        <dbReference type="EMBL" id="MCF7560426.1"/>
    </source>
</evidence>
<sequence>MNLPSFIKNNLLLKVTSANTIVVFIRMVFSVITQKALAILIGAEGIALVGNLKNVISFLEQFSILGTSNGIIKYIAEFKEDKTQLNNLFSTTFVFATLASIVSFLILFFASETLNELIFGLNNDYVFIFKVLAFIMPFMALNAILYALLNGLSAYKLYTKLTLLTIIISTVLIVYFTLKFNVKGSLLAISLIPIIQFLTYIILFRNSYRPYINLKSISFNLSFKSKLLSYSFMMIVVIFFINVTDVAIRNLIEKEVGIADAGYWTAMTSISKTYMQFSAAVFPLYILPRYSKITNTIDFRNEVLKIYKMLLPFIVVGMLLVFFLRDLIIQLLYTDEFLSIGSFFKWQLLGDLVKFIAIVISYQFLAKKQIGYFIFTELLSVLLFYAFSEYFIGLYGTEGIVIAHLVRYIIYFIVVLYILRNNFFGMIKVL</sequence>